<dbReference type="EMBL" id="LK055109">
    <property type="protein sequence ID" value="CDR71679.1"/>
    <property type="molecule type" value="Genomic_DNA"/>
</dbReference>
<dbReference type="GeneID" id="24561900"/>
<evidence type="ECO:0000256" key="1">
    <source>
        <dbReference type="SAM" id="Coils"/>
    </source>
</evidence>
<dbReference type="KEGG" id="bbig:BBBOND_0003380"/>
<dbReference type="AlphaFoldDB" id="A0A061BT43"/>
<feature type="coiled-coil region" evidence="1">
    <location>
        <begin position="255"/>
        <end position="293"/>
    </location>
</feature>
<name>A0A061BT43_BABBI</name>
<gene>
    <name evidence="2" type="ORF">BBBOND_0003380</name>
</gene>
<accession>A0A061BT43</accession>
<dbReference type="RefSeq" id="XP_012770625.1">
    <property type="nucleotide sequence ID" value="XM_012915171.1"/>
</dbReference>
<evidence type="ECO:0000313" key="2">
    <source>
        <dbReference type="EMBL" id="CDR71679.1"/>
    </source>
</evidence>
<proteinExistence type="predicted"/>
<sequence length="442" mass="49811">MTSINLNNNLRALKDIDSKLISLGHLAGQLGGFVGQSESVKKAVVNAIKAYFDNNPSLKNDLKDVYSSHVTKLSVSDKSADQADDTVKISELSQLVSKEIAKISAEIEHLEKHNNLYNHSPPSLSPSADSAKLQSKLEALKKVKELCGFYENSNNQQNEPKNLLDNLCDGLETFLGFNPSSKGYTGQGIVYSDLDRLCDGVMGFLSGVLGAVKNTQTYNVGKNTLQNLVSNEINNHLCSGHEGFKRLFEKLPKEIEKYNRDVKKQNDDITAKINNLEMQLNTMNDKVSKVLENDAVSGTTKKSVQAVTYSEEHVEYAVINIRQYLRDCQYNADRFNEAFDLEQRLDMQTAVNDLNSKLRNDVLVATKAVKHETQRLEQLAQKEWDDYKYMKRTVRATMESLKLSVNGEVKYQVDELVKKLKEKVTEMKNNLEPIRDNLGEYI</sequence>
<feature type="non-terminal residue" evidence="2">
    <location>
        <position position="442"/>
    </location>
</feature>
<protein>
    <submittedName>
        <fullName evidence="2">Uncharacterized protein</fullName>
    </submittedName>
</protein>
<reference evidence="2" key="1">
    <citation type="journal article" date="2014" name="Nucleic Acids Res.">
        <title>The evolutionary dynamics of variant antigen genes in Babesia reveal a history of genomic innovation underlying host-parasite interaction.</title>
        <authorList>
            <person name="Jackson A.P."/>
            <person name="Otto T.D."/>
            <person name="Darby A."/>
            <person name="Ramaprasad A."/>
            <person name="Xia D."/>
            <person name="Echaide I.E."/>
            <person name="Farber M."/>
            <person name="Gahlot S."/>
            <person name="Gamble J."/>
            <person name="Gupta D."/>
            <person name="Gupta Y."/>
            <person name="Jackson L."/>
            <person name="Malandrin L."/>
            <person name="Malas T.B."/>
            <person name="Moussa E."/>
            <person name="Nair M."/>
            <person name="Reid AJ."/>
            <person name="Sanders M."/>
            <person name="Sharma J."/>
            <person name="Tracey A."/>
            <person name="Quail M.A."/>
            <person name="Weir W."/>
            <person name="Wastling J.M."/>
            <person name="Hall N."/>
            <person name="Willadsen P."/>
            <person name="Lingelbach K."/>
            <person name="Shiels B."/>
            <person name="Tait A."/>
            <person name="Berriman M."/>
            <person name="Allred D.R."/>
            <person name="Pain A."/>
        </authorList>
    </citation>
    <scope>NUCLEOTIDE SEQUENCE</scope>
    <source>
        <strain evidence="2">Bond</strain>
    </source>
</reference>
<organism evidence="2">
    <name type="scientific">Babesia bigemina</name>
    <dbReference type="NCBI Taxonomy" id="5866"/>
    <lineage>
        <taxon>Eukaryota</taxon>
        <taxon>Sar</taxon>
        <taxon>Alveolata</taxon>
        <taxon>Apicomplexa</taxon>
        <taxon>Aconoidasida</taxon>
        <taxon>Piroplasmida</taxon>
        <taxon>Babesiidae</taxon>
        <taxon>Babesia</taxon>
    </lineage>
</organism>
<dbReference type="VEuPathDB" id="PiroplasmaDB:BBBOND_0003380"/>
<reference evidence="2" key="2">
    <citation type="submission" date="2014-06" db="EMBL/GenBank/DDBJ databases">
        <authorList>
            <person name="Aslett M."/>
            <person name="De Silva Nishadi"/>
        </authorList>
    </citation>
    <scope>NUCLEOTIDE SEQUENCE</scope>
    <source>
        <strain evidence="2">Bond</strain>
    </source>
</reference>
<keyword evidence="1" id="KW-0175">Coiled coil</keyword>